<dbReference type="InterPro" id="IPR017740">
    <property type="entry name" value="TssA-like"/>
</dbReference>
<organism evidence="2 3">
    <name type="scientific">Litoribrevibacter euphylliae</name>
    <dbReference type="NCBI Taxonomy" id="1834034"/>
    <lineage>
        <taxon>Bacteria</taxon>
        <taxon>Pseudomonadati</taxon>
        <taxon>Pseudomonadota</taxon>
        <taxon>Gammaproteobacteria</taxon>
        <taxon>Oceanospirillales</taxon>
        <taxon>Oceanospirillaceae</taxon>
        <taxon>Litoribrevibacter</taxon>
    </lineage>
</organism>
<accession>A0ABV7HK88</accession>
<dbReference type="EMBL" id="JBHRSZ010000004">
    <property type="protein sequence ID" value="MFC3151752.1"/>
    <property type="molecule type" value="Genomic_DNA"/>
</dbReference>
<dbReference type="PANTHER" id="PTHR37951">
    <property type="entry name" value="CYTOPLASMIC PROTEIN-RELATED"/>
    <property type="match status" value="1"/>
</dbReference>
<keyword evidence="3" id="KW-1185">Reference proteome</keyword>
<dbReference type="Proteomes" id="UP001595476">
    <property type="component" value="Unassembled WGS sequence"/>
</dbReference>
<comment type="caution">
    <text evidence="2">The sequence shown here is derived from an EMBL/GenBank/DDBJ whole genome shotgun (WGS) entry which is preliminary data.</text>
</comment>
<evidence type="ECO:0000313" key="2">
    <source>
        <dbReference type="EMBL" id="MFC3151752.1"/>
    </source>
</evidence>
<name>A0ABV7HK88_9GAMM</name>
<evidence type="ECO:0000313" key="3">
    <source>
        <dbReference type="Proteomes" id="UP001595476"/>
    </source>
</evidence>
<proteinExistence type="predicted"/>
<feature type="domain" description="ImpA N-terminal" evidence="1">
    <location>
        <begin position="14"/>
        <end position="142"/>
    </location>
</feature>
<protein>
    <submittedName>
        <fullName evidence="2">Type VI secretion system protein TssA</fullName>
    </submittedName>
</protein>
<dbReference type="InterPro" id="IPR010657">
    <property type="entry name" value="ImpA_N"/>
</dbReference>
<reference evidence="3" key="1">
    <citation type="journal article" date="2019" name="Int. J. Syst. Evol. Microbiol.">
        <title>The Global Catalogue of Microorganisms (GCM) 10K type strain sequencing project: providing services to taxonomists for standard genome sequencing and annotation.</title>
        <authorList>
            <consortium name="The Broad Institute Genomics Platform"/>
            <consortium name="The Broad Institute Genome Sequencing Center for Infectious Disease"/>
            <person name="Wu L."/>
            <person name="Ma J."/>
        </authorList>
    </citation>
    <scope>NUCLEOTIDE SEQUENCE [LARGE SCALE GENOMIC DNA]</scope>
    <source>
        <strain evidence="3">KCTC 52438</strain>
    </source>
</reference>
<sequence length="369" mass="40691">MDYSEVLDINTLIAPISEASPVGEDPRADISPTSRYFTLKDFRNQARANERAALVDEDLVGSLANDWRPILDQVPDALVSEGKDLEYVAWLIEALCRLEGFSGLAVGFKLARELIQSYWGDLYPLPDEDGLDTRIAPLIGLNGYDGEGSLITPILSIPITSPNGSEVYATWQFNRASEIARMDEDKQRQKSESGIASLSDIEDAVKASPASFYVALMSELQNAINEFQLLSDAMDSAMGGEPQPTSMISKSLAKCEEAIRYLAGDLIDQALSETNDASADLDSESSLTEDSESALLQAKKLETREHAVNMLKEVSEFFRRTEPHSPMPYAIDQVIRWSDLELPELLQELIEDGGARNNYFRLTGIPVGD</sequence>
<gene>
    <name evidence="2" type="primary">tssA</name>
    <name evidence="2" type="ORF">ACFOEK_12000</name>
</gene>
<evidence type="ECO:0000259" key="1">
    <source>
        <dbReference type="Pfam" id="PF06812"/>
    </source>
</evidence>
<dbReference type="Pfam" id="PF06812">
    <property type="entry name" value="ImpA_N"/>
    <property type="match status" value="1"/>
</dbReference>
<dbReference type="RefSeq" id="WP_386721102.1">
    <property type="nucleotide sequence ID" value="NZ_JBHRSZ010000004.1"/>
</dbReference>
<dbReference type="NCBIfam" id="TIGR03363">
    <property type="entry name" value="VI_chp_8"/>
    <property type="match status" value="1"/>
</dbReference>
<dbReference type="PANTHER" id="PTHR37951:SF1">
    <property type="entry name" value="TYPE VI SECRETION SYSTEM COMPONENT TSSA1"/>
    <property type="match status" value="1"/>
</dbReference>